<gene>
    <name evidence="1" type="ORF">M0L44_19780</name>
</gene>
<comment type="caution">
    <text evidence="1">The sequence shown here is derived from an EMBL/GenBank/DDBJ whole genome shotgun (WGS) entry which is preliminary data.</text>
</comment>
<keyword evidence="1" id="KW-0808">Transferase</keyword>
<dbReference type="EMBL" id="JAMXMC010000014">
    <property type="protein sequence ID" value="MCO5978945.1"/>
    <property type="molecule type" value="Genomic_DNA"/>
</dbReference>
<evidence type="ECO:0000313" key="1">
    <source>
        <dbReference type="EMBL" id="MCO5978945.1"/>
    </source>
</evidence>
<dbReference type="InterPro" id="IPR038578">
    <property type="entry name" value="GT29-like_sf"/>
</dbReference>
<proteinExistence type="predicted"/>
<dbReference type="Proteomes" id="UP001204851">
    <property type="component" value="Unassembled WGS sequence"/>
</dbReference>
<keyword evidence="1" id="KW-0328">Glycosyltransferase</keyword>
<evidence type="ECO:0000313" key="2">
    <source>
        <dbReference type="Proteomes" id="UP001204851"/>
    </source>
</evidence>
<name>A0ABT1BRY1_9BURK</name>
<dbReference type="EC" id="2.4.-.-" evidence="1"/>
<keyword evidence="2" id="KW-1185">Reference proteome</keyword>
<organism evidence="1 2">
    <name type="scientific">Ideonella oryzae</name>
    <dbReference type="NCBI Taxonomy" id="2937441"/>
    <lineage>
        <taxon>Bacteria</taxon>
        <taxon>Pseudomonadati</taxon>
        <taxon>Pseudomonadota</taxon>
        <taxon>Betaproteobacteria</taxon>
        <taxon>Burkholderiales</taxon>
        <taxon>Sphaerotilaceae</taxon>
        <taxon>Ideonella</taxon>
    </lineage>
</organism>
<reference evidence="1 2" key="1">
    <citation type="submission" date="2022-06" db="EMBL/GenBank/DDBJ databases">
        <title>Ideonella sp. NS12-5 Genome sequencing and assembly.</title>
        <authorList>
            <person name="Jung Y."/>
        </authorList>
    </citation>
    <scope>NUCLEOTIDE SEQUENCE [LARGE SCALE GENOMIC DNA]</scope>
    <source>
        <strain evidence="1 2">NS12-5</strain>
    </source>
</reference>
<dbReference type="GO" id="GO:0016757">
    <property type="term" value="F:glycosyltransferase activity"/>
    <property type="evidence" value="ECO:0007669"/>
    <property type="project" value="UniProtKB-KW"/>
</dbReference>
<protein>
    <submittedName>
        <fullName evidence="1">Glycosyltransferase family 29 protein</fullName>
        <ecNumber evidence="1">2.4.-.-</ecNumber>
    </submittedName>
</protein>
<sequence length="299" mass="32716">MGWRAVGLTLWADLLRRRGRYGHQLRRLRWLAWRDRPDGLRGQRLAQCWRDHGRPLPGRWCRALEAVAAVGTSPRLAPLLESAHGPGVAAMRETRAAFAAWLHARVALGPVCVVGNAGSLLSRAEGPQIDAHAVVLRFNRWRPPGQDAARALGHRLDVWVAAPDCRDVPEQDIAWAVISGADPWVAMEAWPSVQALRARGVPVVTVPLGIWKALVDRLGAPPSAGLLVLAWLLSLGLGEGRLRMTGVAEPAEEEGGSHVLGAWHRRGRRHAWERERALVAEWCASGALLPLHRLQGGSV</sequence>
<dbReference type="Gene3D" id="3.90.1480.20">
    <property type="entry name" value="Glycosyl transferase family 29"/>
    <property type="match status" value="1"/>
</dbReference>
<dbReference type="RefSeq" id="WP_252771905.1">
    <property type="nucleotide sequence ID" value="NZ_JAMXMC010000014.1"/>
</dbReference>
<accession>A0ABT1BRY1</accession>